<evidence type="ECO:0000256" key="6">
    <source>
        <dbReference type="SAM" id="Phobius"/>
    </source>
</evidence>
<evidence type="ECO:0000256" key="2">
    <source>
        <dbReference type="ARBA" id="ARBA00029447"/>
    </source>
</evidence>
<evidence type="ECO:0000259" key="7">
    <source>
        <dbReference type="PROSITE" id="PS50111"/>
    </source>
</evidence>
<evidence type="ECO:0000256" key="4">
    <source>
        <dbReference type="SAM" id="Coils"/>
    </source>
</evidence>
<dbReference type="Pfam" id="PF00672">
    <property type="entry name" value="HAMP"/>
    <property type="match status" value="1"/>
</dbReference>
<dbReference type="InterPro" id="IPR003660">
    <property type="entry name" value="HAMP_dom"/>
</dbReference>
<evidence type="ECO:0008006" key="11">
    <source>
        <dbReference type="Google" id="ProtNLM"/>
    </source>
</evidence>
<dbReference type="Gene3D" id="1.10.287.950">
    <property type="entry name" value="Methyl-accepting chemotaxis protein"/>
    <property type="match status" value="1"/>
</dbReference>
<dbReference type="Proteomes" id="UP000247536">
    <property type="component" value="Unassembled WGS sequence"/>
</dbReference>
<dbReference type="SUPFAM" id="SSF58104">
    <property type="entry name" value="Methyl-accepting chemotaxis protein (MCP) signaling domain"/>
    <property type="match status" value="1"/>
</dbReference>
<keyword evidence="6" id="KW-1133">Transmembrane helix</keyword>
<keyword evidence="6" id="KW-0812">Transmembrane</keyword>
<keyword evidence="6" id="KW-0472">Membrane</keyword>
<proteinExistence type="inferred from homology"/>
<protein>
    <recommendedName>
        <fullName evidence="11">Methyl-accepting chemotaxis protein</fullName>
    </recommendedName>
</protein>
<evidence type="ECO:0000259" key="8">
    <source>
        <dbReference type="PROSITE" id="PS50885"/>
    </source>
</evidence>
<dbReference type="SMART" id="SM00304">
    <property type="entry name" value="HAMP"/>
    <property type="match status" value="2"/>
</dbReference>
<keyword evidence="3" id="KW-0807">Transducer</keyword>
<dbReference type="RefSeq" id="WP_110789662.1">
    <property type="nucleotide sequence ID" value="NZ_QJRY01000001.1"/>
</dbReference>
<dbReference type="Pfam" id="PF00015">
    <property type="entry name" value="MCPsignal"/>
    <property type="match status" value="1"/>
</dbReference>
<dbReference type="PRINTS" id="PR00260">
    <property type="entry name" value="CHEMTRNSDUCR"/>
</dbReference>
<evidence type="ECO:0000256" key="5">
    <source>
        <dbReference type="SAM" id="MobiDB-lite"/>
    </source>
</evidence>
<evidence type="ECO:0000313" key="9">
    <source>
        <dbReference type="EMBL" id="PYB77229.1"/>
    </source>
</evidence>
<evidence type="ECO:0000313" key="10">
    <source>
        <dbReference type="Proteomes" id="UP000247536"/>
    </source>
</evidence>
<dbReference type="CDD" id="cd06225">
    <property type="entry name" value="HAMP"/>
    <property type="match status" value="1"/>
</dbReference>
<keyword evidence="4" id="KW-0175">Coiled coil</keyword>
<dbReference type="EMBL" id="QJRY01000001">
    <property type="protein sequence ID" value="PYB77229.1"/>
    <property type="molecule type" value="Genomic_DNA"/>
</dbReference>
<dbReference type="SUPFAM" id="SSF158472">
    <property type="entry name" value="HAMP domain-like"/>
    <property type="match status" value="1"/>
</dbReference>
<dbReference type="PROSITE" id="PS50111">
    <property type="entry name" value="CHEMOTAXIS_TRANSDUC_2"/>
    <property type="match status" value="1"/>
</dbReference>
<feature type="transmembrane region" description="Helical" evidence="6">
    <location>
        <begin position="200"/>
        <end position="218"/>
    </location>
</feature>
<organism evidence="9 10">
    <name type="scientific">Rhizobium wuzhouense</name>
    <dbReference type="NCBI Taxonomy" id="1986026"/>
    <lineage>
        <taxon>Bacteria</taxon>
        <taxon>Pseudomonadati</taxon>
        <taxon>Pseudomonadota</taxon>
        <taxon>Alphaproteobacteria</taxon>
        <taxon>Hyphomicrobiales</taxon>
        <taxon>Rhizobiaceae</taxon>
        <taxon>Rhizobium/Agrobacterium group</taxon>
        <taxon>Rhizobium</taxon>
    </lineage>
</organism>
<sequence length="614" mass="65891">MLSSFKKLPLSLQMVLGIGIAVVAIQASTAAYEISAERLTLTDKAAKRGDAALDMLESVHTQAMLNRKEVGEDDPAIATLDGTMDQFSNSGGSVKLWLVMGPKVIDFQKSQGETEFEGPRDTIDQQAISALARLNSLEGERFRMTRPVILGQGSASDEKCASCHTAKMNIQPGEVIGVYSAEVDLAPELAAWRTNAWKRVGIGAGALAVMIALVILMLRMTAVNPLRKLARATQGLAEGNLDVDVGTQDRRDELGVMGRALEIFRDNLRRTRALEAETEQSRHKAEEHRRHVERRAEEEAAEKLRIATAGLAGGLRRLAAGDLAFQIEEPFDPSFEALRHDFNASIRELANTMSAIQIAAGTIDDGSGTIAAGANELARRTESQAASLEQTAASLKEINATVHAANQRVADARDVAKKANQSALTSGQVVSEAEQAMRRIEESAQQISNIIGVIDEIAFQTNLLALNAGVEAARAGEAGKGFAVVAQEVRELAQRSANAAKEIKALIQNSTAQVENGVKLVHGTGETLVEIGSLIQTINDHMDAIADFSRDQSSGLRDIAGAVDQLDTATQHNARVSDDQSNEASRLAQQAAALRAMIERFELQARPSGMRRAA</sequence>
<keyword evidence="10" id="KW-1185">Reference proteome</keyword>
<name>A0ABX5NVT4_9HYPH</name>
<reference evidence="9 10" key="1">
    <citation type="submission" date="2018-06" db="EMBL/GenBank/DDBJ databases">
        <title>Rhizobium wuzhouense sp. nov., isolated from roots of Oryza officinalis.</title>
        <authorList>
            <person name="Yuan T."/>
        </authorList>
    </citation>
    <scope>NUCLEOTIDE SEQUENCE [LARGE SCALE GENOMIC DNA]</scope>
    <source>
        <strain evidence="9 10">W44</strain>
    </source>
</reference>
<dbReference type="InterPro" id="IPR004089">
    <property type="entry name" value="MCPsignal_dom"/>
</dbReference>
<dbReference type="PROSITE" id="PS50885">
    <property type="entry name" value="HAMP"/>
    <property type="match status" value="2"/>
</dbReference>
<comment type="similarity">
    <text evidence="2">Belongs to the methyl-accepting chemotaxis (MCP) protein family.</text>
</comment>
<dbReference type="SMART" id="SM00283">
    <property type="entry name" value="MA"/>
    <property type="match status" value="1"/>
</dbReference>
<dbReference type="PANTHER" id="PTHR43531">
    <property type="entry name" value="PROTEIN ICFG"/>
    <property type="match status" value="1"/>
</dbReference>
<feature type="domain" description="HAMP" evidence="8">
    <location>
        <begin position="311"/>
        <end position="354"/>
    </location>
</feature>
<feature type="domain" description="HAMP" evidence="8">
    <location>
        <begin position="220"/>
        <end position="273"/>
    </location>
</feature>
<comment type="caution">
    <text evidence="9">The sequence shown here is derived from an EMBL/GenBank/DDBJ whole genome shotgun (WGS) entry which is preliminary data.</text>
</comment>
<evidence type="ECO:0000256" key="3">
    <source>
        <dbReference type="PROSITE-ProRule" id="PRU00284"/>
    </source>
</evidence>
<feature type="coiled-coil region" evidence="4">
    <location>
        <begin position="371"/>
        <end position="450"/>
    </location>
</feature>
<keyword evidence="1" id="KW-0145">Chemotaxis</keyword>
<gene>
    <name evidence="9" type="ORF">DMY87_02340</name>
</gene>
<dbReference type="Gene3D" id="6.10.340.10">
    <property type="match status" value="1"/>
</dbReference>
<feature type="region of interest" description="Disordered" evidence="5">
    <location>
        <begin position="276"/>
        <end position="296"/>
    </location>
</feature>
<dbReference type="InterPro" id="IPR051310">
    <property type="entry name" value="MCP_chemotaxis"/>
</dbReference>
<dbReference type="PANTHER" id="PTHR43531:SF11">
    <property type="entry name" value="METHYL-ACCEPTING CHEMOTAXIS PROTEIN 3"/>
    <property type="match status" value="1"/>
</dbReference>
<accession>A0ABX5NVT4</accession>
<dbReference type="InterPro" id="IPR004090">
    <property type="entry name" value="Chemotax_Me-accpt_rcpt"/>
</dbReference>
<dbReference type="CDD" id="cd11386">
    <property type="entry name" value="MCP_signal"/>
    <property type="match status" value="1"/>
</dbReference>
<feature type="domain" description="Methyl-accepting transducer" evidence="7">
    <location>
        <begin position="359"/>
        <end position="588"/>
    </location>
</feature>
<evidence type="ECO:0000256" key="1">
    <source>
        <dbReference type="ARBA" id="ARBA00022500"/>
    </source>
</evidence>